<evidence type="ECO:0000256" key="6">
    <source>
        <dbReference type="ARBA" id="ARBA00022833"/>
    </source>
</evidence>
<evidence type="ECO:0000256" key="5">
    <source>
        <dbReference type="ARBA" id="ARBA00022801"/>
    </source>
</evidence>
<accession>A0A8H8DCI3</accession>
<dbReference type="GO" id="GO:0046872">
    <property type="term" value="F:metal ion binding"/>
    <property type="evidence" value="ECO:0007669"/>
    <property type="project" value="UniProtKB-KW"/>
</dbReference>
<evidence type="ECO:0000313" key="14">
    <source>
        <dbReference type="Proteomes" id="UP000669133"/>
    </source>
</evidence>
<evidence type="ECO:0000256" key="4">
    <source>
        <dbReference type="ARBA" id="ARBA00022723"/>
    </source>
</evidence>
<dbReference type="PANTHER" id="PTHR43690">
    <property type="entry name" value="NARDILYSIN"/>
    <property type="match status" value="1"/>
</dbReference>
<dbReference type="GO" id="GO:0005739">
    <property type="term" value="C:mitochondrion"/>
    <property type="evidence" value="ECO:0007669"/>
    <property type="project" value="TreeGrafter"/>
</dbReference>
<dbReference type="GeneID" id="93651324"/>
<evidence type="ECO:0000259" key="9">
    <source>
        <dbReference type="Pfam" id="PF00675"/>
    </source>
</evidence>
<dbReference type="Pfam" id="PF05193">
    <property type="entry name" value="Peptidase_M16_C"/>
    <property type="match status" value="1"/>
</dbReference>
<gene>
    <name evidence="13" type="ORF">I9W82_002695</name>
</gene>
<dbReference type="GO" id="GO:0051603">
    <property type="term" value="P:proteolysis involved in protein catabolic process"/>
    <property type="evidence" value="ECO:0007669"/>
    <property type="project" value="TreeGrafter"/>
</dbReference>
<comment type="cofactor">
    <cofactor evidence="1">
        <name>Zn(2+)</name>
        <dbReference type="ChEBI" id="CHEBI:29105"/>
    </cofactor>
</comment>
<organism evidence="13 14">
    <name type="scientific">Candida metapsilosis</name>
    <dbReference type="NCBI Taxonomy" id="273372"/>
    <lineage>
        <taxon>Eukaryota</taxon>
        <taxon>Fungi</taxon>
        <taxon>Dikarya</taxon>
        <taxon>Ascomycota</taxon>
        <taxon>Saccharomycotina</taxon>
        <taxon>Pichiomycetes</taxon>
        <taxon>Debaryomycetaceae</taxon>
        <taxon>Candida/Lodderomyces clade</taxon>
        <taxon>Candida</taxon>
    </lineage>
</organism>
<dbReference type="InterPro" id="IPR032632">
    <property type="entry name" value="Peptidase_M16_M"/>
</dbReference>
<dbReference type="InterPro" id="IPR050626">
    <property type="entry name" value="Peptidase_M16"/>
</dbReference>
<dbReference type="PROSITE" id="PS00143">
    <property type="entry name" value="INSULINASE"/>
    <property type="match status" value="1"/>
</dbReference>
<dbReference type="GO" id="GO:0005829">
    <property type="term" value="C:cytosol"/>
    <property type="evidence" value="ECO:0007669"/>
    <property type="project" value="TreeGrafter"/>
</dbReference>
<sequence length="1136" mass="130049">MGFFSITELASTFKKPLSALHNSYKYIELENGLRTLLISDPKCNATAAAVCVGSGSFCDPADLPGLAHFCEHMLFMGTEEFPNPNDFWSKLSSMGGNSNAYTMGDYTCVYFEVSMTHTLVGEELGLNYLMKNFSSFFNKPLFSETYMNMEINSVDAEHQGNIVNDDKVLFHGLRLLSSKEHLFHRFGTGNKATLNSKHARKEMIRYYEDNFVSENMVLTLKGPLSLNQLQKLAVTNFATIPKSKRVSRKISRKRRRSKVKSNGSYASSIASVLSRDMSREIFPIDVCGKLLYIESDNAPKVRLFLPIHNFENSFYESVWCSLLGDESLGSLCHYLKTIRRCVSSIYVYVQRLSKGNKILVIDFDILRSFNLDLVIETVWKFIDQILDPNATDLARVLHEYSRVFKYQAYFSPADSSSVMEEASNYASCLVEDKIKDLEYLVTGDSFIFHGDVYDFALKTREVFDISQLNTIVLTNESNWDRPLPSNLVKDPYYRFQYAITKLNYSPTGESIPNFFILQQNSFISMSHSDLNDQLNKSCHTMPYTSESTTSPALIDFSTYHEIWHSKSSSFNVVTSFQICFSSIPNTALNLVAIEILAECLGEKLKATFYQGELALFSWGIFANLVTTPSLSFEIQGPISGFLYFLKEFIVRVKNSILTFNLDYKEFVTMKSQLRRNYDELENGETNTKVMAASVMTLEQGIASIEDRFEAVELLETSYFSHLCDLILQDYKHTDILVTGGDREFATKVCKTINIITSHEKIYFEKPQFDFASSVELKRGRNYDLVLENSNSDDPNDVVYHYIQLCPRNDKSRIIAHFLAYQMNQFVRYQLRTRRQVGYLILSGIRINKSTIGLYLLINSSSYDYQSILSEIEQVLFEWELEVLTMAEDQLSDQFESFLKNQDQSEIDTVPSNISAATKPTKQSDNYVAKQSHLEDFESIITKNYDFGSEDSEQSCTKCHLDEVIQFFREKISIKSTQRVTLSILVSSKKGKTKRDFEDGKEMLQSILNDHAYQLTSLQLSNLLNESNNDVSVVIQKLRSLGYKISTKQKLSLFKVLYMIKNFTVKNSRESERLQSICVAKYGDQYRTSEGVLPHLRVSGVGEIHAEAYFMSQGDHLSQLQDIYDDENDDDYFNFFL</sequence>
<evidence type="ECO:0000313" key="13">
    <source>
        <dbReference type="EMBL" id="KAG5420814.1"/>
    </source>
</evidence>
<dbReference type="AlphaFoldDB" id="A0A8H8DCI3"/>
<feature type="domain" description="Peptidase M16 N-terminal" evidence="9">
    <location>
        <begin position="35"/>
        <end position="159"/>
    </location>
</feature>
<evidence type="ECO:0000259" key="10">
    <source>
        <dbReference type="Pfam" id="PF05193"/>
    </source>
</evidence>
<feature type="domain" description="Coenzyme PQQ synthesis protein F-like C-terminal lobe" evidence="12">
    <location>
        <begin position="826"/>
        <end position="903"/>
    </location>
</feature>
<dbReference type="OrthoDB" id="952271at2759"/>
<evidence type="ECO:0000256" key="7">
    <source>
        <dbReference type="ARBA" id="ARBA00023049"/>
    </source>
</evidence>
<evidence type="ECO:0000259" key="12">
    <source>
        <dbReference type="Pfam" id="PF22456"/>
    </source>
</evidence>
<evidence type="ECO:0000256" key="1">
    <source>
        <dbReference type="ARBA" id="ARBA00001947"/>
    </source>
</evidence>
<dbReference type="PANTHER" id="PTHR43690:SF18">
    <property type="entry name" value="INSULIN-DEGRADING ENZYME-RELATED"/>
    <property type="match status" value="1"/>
</dbReference>
<evidence type="ECO:0000256" key="2">
    <source>
        <dbReference type="ARBA" id="ARBA00007261"/>
    </source>
</evidence>
<keyword evidence="4" id="KW-0479">Metal-binding</keyword>
<name>A0A8H8DCI3_9ASCO</name>
<dbReference type="Pfam" id="PF00675">
    <property type="entry name" value="Peptidase_M16"/>
    <property type="match status" value="1"/>
</dbReference>
<reference evidence="13 14" key="1">
    <citation type="submission" date="2020-12" db="EMBL/GenBank/DDBJ databases">
        <title>Effect of drift, selection, and recombination on the evolution of hybrid genomes in Candida yeast pathogens.</title>
        <authorList>
            <person name="Mixao V."/>
            <person name="Ksiezopolska E."/>
            <person name="Saus E."/>
            <person name="Boekhout T."/>
            <person name="Gacser A."/>
            <person name="Gabaldon T."/>
        </authorList>
    </citation>
    <scope>NUCLEOTIDE SEQUENCE [LARGE SCALE GENOMIC DNA]</scope>
    <source>
        <strain evidence="13 14">BP57</strain>
    </source>
</reference>
<dbReference type="GO" id="GO:0043171">
    <property type="term" value="P:peptide catabolic process"/>
    <property type="evidence" value="ECO:0007669"/>
    <property type="project" value="TreeGrafter"/>
</dbReference>
<dbReference type="InterPro" id="IPR054734">
    <property type="entry name" value="PqqF-like_C_4"/>
</dbReference>
<dbReference type="InterPro" id="IPR007863">
    <property type="entry name" value="Peptidase_M16_C"/>
</dbReference>
<dbReference type="InterPro" id="IPR011765">
    <property type="entry name" value="Pept_M16_N"/>
</dbReference>
<comment type="caution">
    <text evidence="13">The sequence shown here is derived from an EMBL/GenBank/DDBJ whole genome shotgun (WGS) entry which is preliminary data.</text>
</comment>
<dbReference type="Proteomes" id="UP000669133">
    <property type="component" value="Unassembled WGS sequence"/>
</dbReference>
<feature type="domain" description="Peptidase M16 C-terminal" evidence="10">
    <location>
        <begin position="200"/>
        <end position="394"/>
    </location>
</feature>
<dbReference type="GO" id="GO:0004222">
    <property type="term" value="F:metalloendopeptidase activity"/>
    <property type="evidence" value="ECO:0007669"/>
    <property type="project" value="InterPro"/>
</dbReference>
<keyword evidence="7" id="KW-0482">Metalloprotease</keyword>
<dbReference type="Pfam" id="PF16187">
    <property type="entry name" value="Peptidase_M16_M"/>
    <property type="match status" value="1"/>
</dbReference>
<dbReference type="Pfam" id="PF22456">
    <property type="entry name" value="PqqF-like_C_4"/>
    <property type="match status" value="1"/>
</dbReference>
<proteinExistence type="inferred from homology"/>
<dbReference type="Gene3D" id="3.30.830.10">
    <property type="entry name" value="Metalloenzyme, LuxS/M16 peptidase-like"/>
    <property type="match status" value="4"/>
</dbReference>
<dbReference type="EMBL" id="JAEOAQ010000002">
    <property type="protein sequence ID" value="KAG5420814.1"/>
    <property type="molecule type" value="Genomic_DNA"/>
</dbReference>
<feature type="domain" description="Peptidase M16 middle/third" evidence="11">
    <location>
        <begin position="486"/>
        <end position="709"/>
    </location>
</feature>
<keyword evidence="6" id="KW-0862">Zinc</keyword>
<dbReference type="InterPro" id="IPR011249">
    <property type="entry name" value="Metalloenz_LuxS/M16"/>
</dbReference>
<protein>
    <submittedName>
        <fullName evidence="13">AXL1</fullName>
    </submittedName>
</protein>
<keyword evidence="14" id="KW-1185">Reference proteome</keyword>
<evidence type="ECO:0000256" key="8">
    <source>
        <dbReference type="RuleBase" id="RU004447"/>
    </source>
</evidence>
<dbReference type="SUPFAM" id="SSF63411">
    <property type="entry name" value="LuxS/MPP-like metallohydrolase"/>
    <property type="match status" value="3"/>
</dbReference>
<dbReference type="RefSeq" id="XP_067549930.1">
    <property type="nucleotide sequence ID" value="XM_067691578.1"/>
</dbReference>
<evidence type="ECO:0000256" key="3">
    <source>
        <dbReference type="ARBA" id="ARBA00022670"/>
    </source>
</evidence>
<keyword evidence="5" id="KW-0378">Hydrolase</keyword>
<dbReference type="InterPro" id="IPR001431">
    <property type="entry name" value="Pept_M16_Zn_BS"/>
</dbReference>
<comment type="similarity">
    <text evidence="2 8">Belongs to the peptidase M16 family.</text>
</comment>
<dbReference type="FunFam" id="3.30.830.10:FF:000012">
    <property type="entry name" value="Protease 3"/>
    <property type="match status" value="1"/>
</dbReference>
<keyword evidence="3" id="KW-0645">Protease</keyword>
<evidence type="ECO:0000259" key="11">
    <source>
        <dbReference type="Pfam" id="PF16187"/>
    </source>
</evidence>